<name>A0A840F116_9FLAO</name>
<dbReference type="Proteomes" id="UP000553034">
    <property type="component" value="Unassembled WGS sequence"/>
</dbReference>
<dbReference type="EMBL" id="JACIFO010000013">
    <property type="protein sequence ID" value="MBB4119954.1"/>
    <property type="molecule type" value="Genomic_DNA"/>
</dbReference>
<evidence type="ECO:0000313" key="2">
    <source>
        <dbReference type="Proteomes" id="UP000553034"/>
    </source>
</evidence>
<dbReference type="AlphaFoldDB" id="A0A840F116"/>
<dbReference type="InterPro" id="IPR009282">
    <property type="entry name" value="DUF937"/>
</dbReference>
<proteinExistence type="predicted"/>
<organism evidence="1 2">
    <name type="scientific">Mesonia hippocampi</name>
    <dbReference type="NCBI Taxonomy" id="1628250"/>
    <lineage>
        <taxon>Bacteria</taxon>
        <taxon>Pseudomonadati</taxon>
        <taxon>Bacteroidota</taxon>
        <taxon>Flavobacteriia</taxon>
        <taxon>Flavobacteriales</taxon>
        <taxon>Flavobacteriaceae</taxon>
        <taxon>Mesonia</taxon>
    </lineage>
</organism>
<reference evidence="1 2" key="1">
    <citation type="submission" date="2020-08" db="EMBL/GenBank/DDBJ databases">
        <title>Genomic Encyclopedia of Type Strains, Phase IV (KMG-IV): sequencing the most valuable type-strain genomes for metagenomic binning, comparative biology and taxonomic classification.</title>
        <authorList>
            <person name="Goeker M."/>
        </authorList>
    </citation>
    <scope>NUCLEOTIDE SEQUENCE [LARGE SCALE GENOMIC DNA]</scope>
    <source>
        <strain evidence="1 2">DSM 29568</strain>
    </source>
</reference>
<dbReference type="RefSeq" id="WP_183478289.1">
    <property type="nucleotide sequence ID" value="NZ_JACIFO010000013.1"/>
</dbReference>
<evidence type="ECO:0000313" key="1">
    <source>
        <dbReference type="EMBL" id="MBB4119954.1"/>
    </source>
</evidence>
<accession>A0A840F116</accession>
<keyword evidence="2" id="KW-1185">Reference proteome</keyword>
<protein>
    <recommendedName>
        <fullName evidence="3">DUF937 domain-containing protein</fullName>
    </recommendedName>
</protein>
<comment type="caution">
    <text evidence="1">The sequence shown here is derived from an EMBL/GenBank/DDBJ whole genome shotgun (WGS) entry which is preliminary data.</text>
</comment>
<gene>
    <name evidence="1" type="ORF">GGR32_002266</name>
</gene>
<evidence type="ECO:0008006" key="3">
    <source>
        <dbReference type="Google" id="ProtNLM"/>
    </source>
</evidence>
<dbReference type="Pfam" id="PF06078">
    <property type="entry name" value="DUF937"/>
    <property type="match status" value="1"/>
</dbReference>
<sequence length="205" mass="20841">MASILDLLKTDVGEQLIQGATTETGETKDNIVSVLSMALPTMLGAMNKNIQTEEGAKKLNHALEDTRHDGSILSQLGGIVGGGSVDNSLLSDGAGILSHLLGGKQTNVENSISKTTGVSMSSVTKIIQMAAPVLMGFLGNAKRKDGVSQSGLTDLIGAAMGESSSNMSIIESLLDADNDGSVIDDVAGKLLGDKAGGLLGGLFGK</sequence>